<evidence type="ECO:0000313" key="9">
    <source>
        <dbReference type="EMBL" id="ODC05198.1"/>
    </source>
</evidence>
<organism evidence="9 10">
    <name type="scientific">Terasakiispira papahanaumokuakeensis</name>
    <dbReference type="NCBI Taxonomy" id="197479"/>
    <lineage>
        <taxon>Bacteria</taxon>
        <taxon>Pseudomonadati</taxon>
        <taxon>Pseudomonadota</taxon>
        <taxon>Gammaproteobacteria</taxon>
        <taxon>Oceanospirillales</taxon>
        <taxon>Terasakiispira</taxon>
    </lineage>
</organism>
<dbReference type="OrthoDB" id="9814591at2"/>
<dbReference type="GO" id="GO:0005886">
    <property type="term" value="C:plasma membrane"/>
    <property type="evidence" value="ECO:0007669"/>
    <property type="project" value="UniProtKB-UniRule"/>
</dbReference>
<dbReference type="CDD" id="cd08010">
    <property type="entry name" value="MltG_like"/>
    <property type="match status" value="1"/>
</dbReference>
<keyword evidence="3 7" id="KW-1133">Transmembrane helix</keyword>
<dbReference type="EC" id="4.2.2.29" evidence="7"/>
<keyword evidence="4 7" id="KW-0472">Membrane</keyword>
<dbReference type="AlphaFoldDB" id="A0A1E2VDV9"/>
<keyword evidence="5 7" id="KW-0456">Lyase</keyword>
<feature type="region of interest" description="Disordered" evidence="8">
    <location>
        <begin position="329"/>
        <end position="363"/>
    </location>
</feature>
<dbReference type="STRING" id="197479.BFW38_04970"/>
<keyword evidence="1 7" id="KW-1003">Cell membrane</keyword>
<comment type="similarity">
    <text evidence="7">Belongs to the transglycosylase MltG family.</text>
</comment>
<evidence type="ECO:0000256" key="3">
    <source>
        <dbReference type="ARBA" id="ARBA00022989"/>
    </source>
</evidence>
<comment type="caution">
    <text evidence="9">The sequence shown here is derived from an EMBL/GenBank/DDBJ whole genome shotgun (WGS) entry which is preliminary data.</text>
</comment>
<dbReference type="GO" id="GO:0009252">
    <property type="term" value="P:peptidoglycan biosynthetic process"/>
    <property type="evidence" value="ECO:0007669"/>
    <property type="project" value="UniProtKB-UniRule"/>
</dbReference>
<protein>
    <recommendedName>
        <fullName evidence="7">Endolytic murein transglycosylase</fullName>
        <ecNumber evidence="7">4.2.2.29</ecNumber>
    </recommendedName>
    <alternativeName>
        <fullName evidence="7">Peptidoglycan lytic transglycosylase</fullName>
    </alternativeName>
    <alternativeName>
        <fullName evidence="7">Peptidoglycan polymerization terminase</fullName>
    </alternativeName>
</protein>
<evidence type="ECO:0000256" key="8">
    <source>
        <dbReference type="SAM" id="MobiDB-lite"/>
    </source>
</evidence>
<evidence type="ECO:0000256" key="2">
    <source>
        <dbReference type="ARBA" id="ARBA00022692"/>
    </source>
</evidence>
<evidence type="ECO:0000256" key="4">
    <source>
        <dbReference type="ARBA" id="ARBA00023136"/>
    </source>
</evidence>
<dbReference type="Pfam" id="PF02618">
    <property type="entry name" value="YceG"/>
    <property type="match status" value="1"/>
</dbReference>
<comment type="function">
    <text evidence="7">Functions as a peptidoglycan terminase that cleaves nascent peptidoglycan strands endolytically to terminate their elongation.</text>
</comment>
<name>A0A1E2VDV9_9GAMM</name>
<dbReference type="Gene3D" id="3.30.160.60">
    <property type="entry name" value="Classic Zinc Finger"/>
    <property type="match status" value="1"/>
</dbReference>
<dbReference type="Gene3D" id="3.30.1490.480">
    <property type="entry name" value="Endolytic murein transglycosylase"/>
    <property type="match status" value="1"/>
</dbReference>
<keyword evidence="6 7" id="KW-0961">Cell wall biogenesis/degradation</keyword>
<reference evidence="9 10" key="1">
    <citation type="submission" date="2016-08" db="EMBL/GenBank/DDBJ databases">
        <authorList>
            <person name="Seilhamer J.J."/>
        </authorList>
    </citation>
    <scope>NUCLEOTIDE SEQUENCE [LARGE SCALE GENOMIC DNA]</scope>
    <source>
        <strain evidence="9 10">PH27A</strain>
    </source>
</reference>
<comment type="catalytic activity">
    <reaction evidence="7">
        <text>a peptidoglycan chain = a peptidoglycan chain with N-acetyl-1,6-anhydromuramyl-[peptide] at the reducing end + a peptidoglycan chain with N-acetylglucosamine at the non-reducing end.</text>
        <dbReference type="EC" id="4.2.2.29"/>
    </reaction>
</comment>
<feature type="site" description="Important for catalytic activity" evidence="7">
    <location>
        <position position="216"/>
    </location>
</feature>
<evidence type="ECO:0000256" key="6">
    <source>
        <dbReference type="ARBA" id="ARBA00023316"/>
    </source>
</evidence>
<proteinExistence type="inferred from homology"/>
<dbReference type="InterPro" id="IPR003770">
    <property type="entry name" value="MLTG-like"/>
</dbReference>
<dbReference type="NCBIfam" id="TIGR00247">
    <property type="entry name" value="endolytic transglycosylase MltG"/>
    <property type="match status" value="1"/>
</dbReference>
<evidence type="ECO:0000256" key="7">
    <source>
        <dbReference type="HAMAP-Rule" id="MF_02065"/>
    </source>
</evidence>
<sequence>MTSKTVLLISLVLGVVMSLSLMTWGWRQLNTPMQLSEPKIIELSAGRPLLKVLDELHREDVIQQTLPLKIWIRLTVDGQHLHAGEYRLTPGMTPLEMLSIIEQNQLVTYSTTFVEGINFKELRQQLAQAPKLRHDTEGWSNDTIMSRLGAEGVHPEGQFFPDTYVYRKGASDLDIMRLAYERMQSVLNHAWAERDDTLPLKSAYEALILASIVEKETGVPRERGEIAGVFIRRLQRGMRLQTDPTVIYGMGEAYEGHIRRSDLRRKTPYNTYRINGLPPTPIAMPGQAAIEAAVHPQPGDSLYFVARGDGSHVFSATLAEHNQAVRQFQLQRRDDYRSSPAPNPAPKSTSPVDDPAEVNKESQ</sequence>
<keyword evidence="7" id="KW-0997">Cell inner membrane</keyword>
<dbReference type="PANTHER" id="PTHR30518">
    <property type="entry name" value="ENDOLYTIC MUREIN TRANSGLYCOSYLASE"/>
    <property type="match status" value="1"/>
</dbReference>
<dbReference type="Proteomes" id="UP000094291">
    <property type="component" value="Unassembled WGS sequence"/>
</dbReference>
<dbReference type="EMBL" id="MDTQ01000001">
    <property type="protein sequence ID" value="ODC05198.1"/>
    <property type="molecule type" value="Genomic_DNA"/>
</dbReference>
<evidence type="ECO:0000313" key="10">
    <source>
        <dbReference type="Proteomes" id="UP000094291"/>
    </source>
</evidence>
<keyword evidence="10" id="KW-1185">Reference proteome</keyword>
<dbReference type="PANTHER" id="PTHR30518:SF2">
    <property type="entry name" value="ENDOLYTIC MUREIN TRANSGLYCOSYLASE"/>
    <property type="match status" value="1"/>
</dbReference>
<evidence type="ECO:0000256" key="5">
    <source>
        <dbReference type="ARBA" id="ARBA00023239"/>
    </source>
</evidence>
<gene>
    <name evidence="7" type="primary">mltG</name>
    <name evidence="9" type="ORF">BFW38_04970</name>
</gene>
<evidence type="ECO:0000256" key="1">
    <source>
        <dbReference type="ARBA" id="ARBA00022475"/>
    </source>
</evidence>
<dbReference type="HAMAP" id="MF_02065">
    <property type="entry name" value="MltG"/>
    <property type="match status" value="1"/>
</dbReference>
<accession>A0A1E2VDV9</accession>
<keyword evidence="2 7" id="KW-0812">Transmembrane</keyword>
<dbReference type="GO" id="GO:0008932">
    <property type="term" value="F:lytic endotransglycosylase activity"/>
    <property type="evidence" value="ECO:0007669"/>
    <property type="project" value="UniProtKB-UniRule"/>
</dbReference>
<dbReference type="GO" id="GO:0071555">
    <property type="term" value="P:cell wall organization"/>
    <property type="evidence" value="ECO:0007669"/>
    <property type="project" value="UniProtKB-KW"/>
</dbReference>